<keyword evidence="4" id="KW-0378">Hydrolase</keyword>
<dbReference type="CDD" id="cd01610">
    <property type="entry name" value="PAP2_like"/>
    <property type="match status" value="1"/>
</dbReference>
<organism evidence="9 10">
    <name type="scientific">Ideonella dechloratans</name>
    <dbReference type="NCBI Taxonomy" id="36863"/>
    <lineage>
        <taxon>Bacteria</taxon>
        <taxon>Pseudomonadati</taxon>
        <taxon>Pseudomonadota</taxon>
        <taxon>Betaproteobacteria</taxon>
        <taxon>Burkholderiales</taxon>
        <taxon>Sphaerotilaceae</taxon>
        <taxon>Ideonella</taxon>
    </lineage>
</organism>
<dbReference type="InterPro" id="IPR000326">
    <property type="entry name" value="PAP2/HPO"/>
</dbReference>
<keyword evidence="6 7" id="KW-0472">Membrane</keyword>
<name>A0A643FJE9_IDEDE</name>
<evidence type="ECO:0000313" key="10">
    <source>
        <dbReference type="Proteomes" id="UP000430120"/>
    </source>
</evidence>
<evidence type="ECO:0000256" key="4">
    <source>
        <dbReference type="ARBA" id="ARBA00022801"/>
    </source>
</evidence>
<dbReference type="Gene3D" id="1.20.144.10">
    <property type="entry name" value="Phosphatidic acid phosphatase type 2/haloperoxidase"/>
    <property type="match status" value="1"/>
</dbReference>
<evidence type="ECO:0000256" key="1">
    <source>
        <dbReference type="ARBA" id="ARBA00004651"/>
    </source>
</evidence>
<proteinExistence type="predicted"/>
<comment type="caution">
    <text evidence="9">The sequence shown here is derived from an EMBL/GenBank/DDBJ whole genome shotgun (WGS) entry which is preliminary data.</text>
</comment>
<dbReference type="Pfam" id="PF01569">
    <property type="entry name" value="PAP2"/>
    <property type="match status" value="1"/>
</dbReference>
<evidence type="ECO:0000259" key="8">
    <source>
        <dbReference type="SMART" id="SM00014"/>
    </source>
</evidence>
<evidence type="ECO:0000313" key="9">
    <source>
        <dbReference type="EMBL" id="KAB0584936.1"/>
    </source>
</evidence>
<feature type="domain" description="Phosphatidic acid phosphatase type 2/haloperoxidase" evidence="8">
    <location>
        <begin position="99"/>
        <end position="214"/>
    </location>
</feature>
<dbReference type="OrthoDB" id="421014at2"/>
<feature type="transmembrane region" description="Helical" evidence="7">
    <location>
        <begin position="488"/>
        <end position="508"/>
    </location>
</feature>
<sequence length="597" mass="62335">MPPTMSEPTVARPAPHLPADDGVPRWQGLAWVLALLLLGAGSWLHLQPALNQSLFLNLNHLAGGVHPAAAGLWGGLSVAGLGVSAVLVVLALDRTRRLALNALLWGVPLGLLFSRLPKALIDSPRPARSLGVQAIEVIGTPLLNHASMPSGHALTAGAVATVLAAALGLRGWRVLLPFVLAVAVALSRIAVGAHWPADVLAGAGLGLGVGLLSLRLAARWPAAWLGTANGQRGLAVLEWGLAVAVAVLPTGLPVAAPLQWTLAFLGVCSGLSRWRHAGAPAGTDQAVARLVLPSLAAGLLLAMLLREGMGAQLLTALAQVPLWAWPLAVAGLWGSYGLRAERLRREWGTWGRTHRPEARMPSLSDSVDLFLTHNAALLLLPMRAGEAGYPWLLHRRFGIPVAESVRSLVWLRLQDALVLALLGLLGLAPGPAWLRLAGVAALVLLLWGLLPRLSRQLGQWWPRWQALQGTLVAHRGDLTGWGLCVGNWLLKLAVLGGVLALLAGLPVWQGWSGAVAGELAAALPIQAPAGLGSYEAAIWAAGQWVGATVPPAVLAGAALAVHTLSLVTALLTPLIYRALLWVQSRRSSAAGPSSARP</sequence>
<dbReference type="InterPro" id="IPR036938">
    <property type="entry name" value="PAP2/HPO_sf"/>
</dbReference>
<accession>A0A643FJE9</accession>
<feature type="transmembrane region" description="Helical" evidence="7">
    <location>
        <begin position="311"/>
        <end position="336"/>
    </location>
</feature>
<dbReference type="GO" id="GO:0016787">
    <property type="term" value="F:hydrolase activity"/>
    <property type="evidence" value="ECO:0007669"/>
    <property type="project" value="UniProtKB-KW"/>
</dbReference>
<comment type="subcellular location">
    <subcellularLocation>
        <location evidence="1">Cell membrane</location>
        <topology evidence="1">Multi-pass membrane protein</topology>
    </subcellularLocation>
</comment>
<evidence type="ECO:0000256" key="7">
    <source>
        <dbReference type="SAM" id="Phobius"/>
    </source>
</evidence>
<dbReference type="EMBL" id="VZPB01000003">
    <property type="protein sequence ID" value="KAB0584936.1"/>
    <property type="molecule type" value="Genomic_DNA"/>
</dbReference>
<keyword evidence="2" id="KW-1003">Cell membrane</keyword>
<feature type="transmembrane region" description="Helical" evidence="7">
    <location>
        <begin position="174"/>
        <end position="193"/>
    </location>
</feature>
<dbReference type="SUPFAM" id="SSF48317">
    <property type="entry name" value="Acid phosphatase/Vanadium-dependent haloperoxidase"/>
    <property type="match status" value="1"/>
</dbReference>
<feature type="transmembrane region" description="Helical" evidence="7">
    <location>
        <begin position="286"/>
        <end position="305"/>
    </location>
</feature>
<evidence type="ECO:0000256" key="3">
    <source>
        <dbReference type="ARBA" id="ARBA00022692"/>
    </source>
</evidence>
<keyword evidence="3 7" id="KW-0812">Transmembrane</keyword>
<feature type="transmembrane region" description="Helical" evidence="7">
    <location>
        <begin position="29"/>
        <end position="50"/>
    </location>
</feature>
<dbReference type="GO" id="GO:0005886">
    <property type="term" value="C:plasma membrane"/>
    <property type="evidence" value="ECO:0007669"/>
    <property type="project" value="UniProtKB-SubCell"/>
</dbReference>
<reference evidence="9 10" key="1">
    <citation type="submission" date="2019-09" db="EMBL/GenBank/DDBJ databases">
        <title>Draft genome sequences of 48 bacterial type strains from the CCUG.</title>
        <authorList>
            <person name="Tunovic T."/>
            <person name="Pineiro-Iglesias B."/>
            <person name="Unosson C."/>
            <person name="Inganas E."/>
            <person name="Ohlen M."/>
            <person name="Cardew S."/>
            <person name="Jensie-Markopoulos S."/>
            <person name="Salva-Serra F."/>
            <person name="Jaen-Luchoro D."/>
            <person name="Karlsson R."/>
            <person name="Svensson-Stadler L."/>
            <person name="Chun J."/>
            <person name="Moore E."/>
        </authorList>
    </citation>
    <scope>NUCLEOTIDE SEQUENCE [LARGE SCALE GENOMIC DNA]</scope>
    <source>
        <strain evidence="9 10">CCUG 30977</strain>
    </source>
</reference>
<feature type="transmembrane region" description="Helical" evidence="7">
    <location>
        <begin position="433"/>
        <end position="450"/>
    </location>
</feature>
<dbReference type="AlphaFoldDB" id="A0A643FJE9"/>
<feature type="transmembrane region" description="Helical" evidence="7">
    <location>
        <begin position="552"/>
        <end position="576"/>
    </location>
</feature>
<gene>
    <name evidence="9" type="ORF">F7Q92_01910</name>
</gene>
<keyword evidence="10" id="KW-1185">Reference proteome</keyword>
<feature type="transmembrane region" description="Helical" evidence="7">
    <location>
        <begin position="409"/>
        <end position="427"/>
    </location>
</feature>
<evidence type="ECO:0000256" key="6">
    <source>
        <dbReference type="ARBA" id="ARBA00023136"/>
    </source>
</evidence>
<dbReference type="SMART" id="SM00014">
    <property type="entry name" value="acidPPc"/>
    <property type="match status" value="1"/>
</dbReference>
<feature type="transmembrane region" description="Helical" evidence="7">
    <location>
        <begin position="151"/>
        <end position="169"/>
    </location>
</feature>
<evidence type="ECO:0000256" key="5">
    <source>
        <dbReference type="ARBA" id="ARBA00022989"/>
    </source>
</evidence>
<dbReference type="InterPro" id="IPR022791">
    <property type="entry name" value="L-PG_synthase/AglD"/>
</dbReference>
<dbReference type="PANTHER" id="PTHR14969">
    <property type="entry name" value="SPHINGOSINE-1-PHOSPHATE PHOSPHOHYDROLASE"/>
    <property type="match status" value="1"/>
</dbReference>
<dbReference type="Pfam" id="PF03706">
    <property type="entry name" value="LPG_synthase_TM"/>
    <property type="match status" value="1"/>
</dbReference>
<feature type="transmembrane region" description="Helical" evidence="7">
    <location>
        <begin position="98"/>
        <end position="116"/>
    </location>
</feature>
<protein>
    <submittedName>
        <fullName evidence="9">Phosphatase PAP2 family protein</fullName>
    </submittedName>
</protein>
<dbReference type="PANTHER" id="PTHR14969:SF62">
    <property type="entry name" value="DECAPRENYLPHOSPHORYL-5-PHOSPHORIBOSE PHOSPHATASE RV3807C-RELATED"/>
    <property type="match status" value="1"/>
</dbReference>
<feature type="transmembrane region" description="Helical" evidence="7">
    <location>
        <begin position="254"/>
        <end position="274"/>
    </location>
</feature>
<keyword evidence="5 7" id="KW-1133">Transmembrane helix</keyword>
<feature type="transmembrane region" description="Helical" evidence="7">
    <location>
        <begin position="70"/>
        <end position="91"/>
    </location>
</feature>
<evidence type="ECO:0000256" key="2">
    <source>
        <dbReference type="ARBA" id="ARBA00022475"/>
    </source>
</evidence>
<dbReference type="Proteomes" id="UP000430120">
    <property type="component" value="Unassembled WGS sequence"/>
</dbReference>